<reference evidence="1 2" key="1">
    <citation type="submission" date="2024-09" db="EMBL/GenBank/DDBJ databases">
        <authorList>
            <person name="Sun Q."/>
            <person name="Mori K."/>
        </authorList>
    </citation>
    <scope>NUCLEOTIDE SEQUENCE [LARGE SCALE GENOMIC DNA]</scope>
    <source>
        <strain evidence="1 2">CCM 8543</strain>
    </source>
</reference>
<evidence type="ECO:0000313" key="1">
    <source>
        <dbReference type="EMBL" id="MFC0207543.1"/>
    </source>
</evidence>
<dbReference type="InterPro" id="IPR008995">
    <property type="entry name" value="Mo/tungstate-bd_C_term_dom"/>
</dbReference>
<evidence type="ECO:0000313" key="2">
    <source>
        <dbReference type="Proteomes" id="UP001589755"/>
    </source>
</evidence>
<sequence length="62" mass="6567">MADVRMIAGLEELSGGGLLIGGGARVVCRDRILPRPGKEMRLSVPVEAVHLFDPQSGDRLGP</sequence>
<organism evidence="1 2">
    <name type="scientific">Chelativorans intermedius</name>
    <dbReference type="NCBI Taxonomy" id="515947"/>
    <lineage>
        <taxon>Bacteria</taxon>
        <taxon>Pseudomonadati</taxon>
        <taxon>Pseudomonadota</taxon>
        <taxon>Alphaproteobacteria</taxon>
        <taxon>Hyphomicrobiales</taxon>
        <taxon>Phyllobacteriaceae</taxon>
        <taxon>Chelativorans</taxon>
    </lineage>
</organism>
<accession>A0ABV6D4K8</accession>
<comment type="caution">
    <text evidence="1">The sequence shown here is derived from an EMBL/GenBank/DDBJ whole genome shotgun (WGS) entry which is preliminary data.</text>
</comment>
<dbReference type="Proteomes" id="UP001589755">
    <property type="component" value="Unassembled WGS sequence"/>
</dbReference>
<proteinExistence type="predicted"/>
<keyword evidence="2" id="KW-1185">Reference proteome</keyword>
<protein>
    <submittedName>
        <fullName evidence="1">Uncharacterized protein</fullName>
    </submittedName>
</protein>
<dbReference type="SUPFAM" id="SSF50331">
    <property type="entry name" value="MOP-like"/>
    <property type="match status" value="1"/>
</dbReference>
<dbReference type="EMBL" id="JBHLXD010000004">
    <property type="protein sequence ID" value="MFC0207543.1"/>
    <property type="molecule type" value="Genomic_DNA"/>
</dbReference>
<dbReference type="RefSeq" id="WP_261519196.1">
    <property type="nucleotide sequence ID" value="NZ_JAODNW010000003.1"/>
</dbReference>
<gene>
    <name evidence="1" type="ORF">ACFFJ2_03905</name>
</gene>
<name>A0ABV6D4K8_9HYPH</name>